<keyword evidence="15" id="KW-0408">Iron</keyword>
<evidence type="ECO:0000256" key="12">
    <source>
        <dbReference type="ARBA" id="ARBA00022967"/>
    </source>
</evidence>
<keyword evidence="12" id="KW-1278">Translocase</keyword>
<proteinExistence type="inferred from homology"/>
<keyword evidence="14 20" id="KW-1133">Transmembrane helix</keyword>
<evidence type="ECO:0000256" key="7">
    <source>
        <dbReference type="ARBA" id="ARBA00022448"/>
    </source>
</evidence>
<evidence type="ECO:0000256" key="19">
    <source>
        <dbReference type="ARBA" id="ARBA00029351"/>
    </source>
</evidence>
<sequence length="214" mass="23058">MLIVQQEIRNGLDGGSWMRDDGENAGRRRFLVAATSVMGAVGIAGAAVPFIKSWLPSAKARAAGAPVKIDIGKIAPGQQVVIEWRGQPIFILRRSEQILRNLEKLPSVLADAESRASVQPAYVDPGNRSIRPDILVVIGLCTHLGCAPSFRPESAPADLGSDWLGGYFCPCHGSRYDLAGRVYKRQPAPLNLPVPPYSYESDDVIVIGADQENA</sequence>
<evidence type="ECO:0000256" key="13">
    <source>
        <dbReference type="ARBA" id="ARBA00022982"/>
    </source>
</evidence>
<evidence type="ECO:0000256" key="21">
    <source>
        <dbReference type="RuleBase" id="RU004497"/>
    </source>
</evidence>
<comment type="subcellular location">
    <subcellularLocation>
        <location evidence="2">Cell membrane</location>
        <topology evidence="2">Single-pass membrane protein</topology>
    </subcellularLocation>
</comment>
<dbReference type="EMBL" id="JACHXI010000018">
    <property type="protein sequence ID" value="MBB3104658.1"/>
    <property type="molecule type" value="Genomic_DNA"/>
</dbReference>
<evidence type="ECO:0000256" key="17">
    <source>
        <dbReference type="ARBA" id="ARBA00023136"/>
    </source>
</evidence>
<evidence type="ECO:0000256" key="8">
    <source>
        <dbReference type="ARBA" id="ARBA00022475"/>
    </source>
</evidence>
<feature type="transmembrane region" description="Helical" evidence="20">
    <location>
        <begin position="30"/>
        <end position="51"/>
    </location>
</feature>
<keyword evidence="10" id="KW-0001">2Fe-2S</keyword>
<dbReference type="GO" id="GO:0051537">
    <property type="term" value="F:2 iron, 2 sulfur cluster binding"/>
    <property type="evidence" value="ECO:0007669"/>
    <property type="project" value="UniProtKB-KW"/>
</dbReference>
<dbReference type="PROSITE" id="PS51296">
    <property type="entry name" value="RIESKE"/>
    <property type="match status" value="1"/>
</dbReference>
<dbReference type="GO" id="GO:0008121">
    <property type="term" value="F:quinol-cytochrome-c reductase activity"/>
    <property type="evidence" value="ECO:0007669"/>
    <property type="project" value="UniProtKB-EC"/>
</dbReference>
<dbReference type="CDD" id="cd03470">
    <property type="entry name" value="Rieske_cytochrome_bc1"/>
    <property type="match status" value="1"/>
</dbReference>
<evidence type="ECO:0000256" key="3">
    <source>
        <dbReference type="ARBA" id="ARBA00010651"/>
    </source>
</evidence>
<evidence type="ECO:0000313" key="24">
    <source>
        <dbReference type="Proteomes" id="UP000549250"/>
    </source>
</evidence>
<dbReference type="GO" id="GO:0005886">
    <property type="term" value="C:plasma membrane"/>
    <property type="evidence" value="ECO:0007669"/>
    <property type="project" value="UniProtKB-SubCell"/>
</dbReference>
<keyword evidence="7 20" id="KW-0813">Transport</keyword>
<evidence type="ECO:0000256" key="5">
    <source>
        <dbReference type="ARBA" id="ARBA00012951"/>
    </source>
</evidence>
<dbReference type="Pfam" id="PF10399">
    <property type="entry name" value="UCR_Fe-S_N"/>
    <property type="match status" value="1"/>
</dbReference>
<evidence type="ECO:0000313" key="23">
    <source>
        <dbReference type="EMBL" id="MBB3104658.1"/>
    </source>
</evidence>
<comment type="miscellaneous">
    <text evidence="20">The Rieske protein is a high potential 2Fe-2S protein.</text>
</comment>
<evidence type="ECO:0000256" key="2">
    <source>
        <dbReference type="ARBA" id="ARBA00004162"/>
    </source>
</evidence>
<feature type="domain" description="Rieske" evidence="22">
    <location>
        <begin position="128"/>
        <end position="206"/>
    </location>
</feature>
<evidence type="ECO:0000256" key="20">
    <source>
        <dbReference type="RuleBase" id="RU004494"/>
    </source>
</evidence>
<keyword evidence="18" id="KW-1015">Disulfide bond</keyword>
<dbReference type="PRINTS" id="PR00162">
    <property type="entry name" value="RIESKE"/>
</dbReference>
<organism evidence="23 24">
    <name type="scientific">Azomonas macrocytogenes</name>
    <name type="common">Azotobacter macrocytogenes</name>
    <dbReference type="NCBI Taxonomy" id="69962"/>
    <lineage>
        <taxon>Bacteria</taxon>
        <taxon>Pseudomonadati</taxon>
        <taxon>Pseudomonadota</taxon>
        <taxon>Gammaproteobacteria</taxon>
        <taxon>Pseudomonadales</taxon>
        <taxon>Pseudomonadaceae</taxon>
        <taxon>Azomonas</taxon>
    </lineage>
</organism>
<gene>
    <name evidence="23" type="ORF">FHR87_003083</name>
</gene>
<keyword evidence="17 20" id="KW-0472">Membrane</keyword>
<dbReference type="NCBIfam" id="TIGR01416">
    <property type="entry name" value="Rieske_proteo"/>
    <property type="match status" value="1"/>
</dbReference>
<evidence type="ECO:0000259" key="22">
    <source>
        <dbReference type="PROSITE" id="PS51296"/>
    </source>
</evidence>
<dbReference type="Gene3D" id="2.102.10.10">
    <property type="entry name" value="Rieske [2Fe-2S] iron-sulphur domain"/>
    <property type="match status" value="1"/>
</dbReference>
<dbReference type="GO" id="GO:0046872">
    <property type="term" value="F:metal ion binding"/>
    <property type="evidence" value="ECO:0007669"/>
    <property type="project" value="UniProtKB-KW"/>
</dbReference>
<comment type="subunit">
    <text evidence="4 21">The main subunits of complex b-c1 are: cytochrome b, cytochrome c1 and the Rieske protein.</text>
</comment>
<reference evidence="23 24" key="1">
    <citation type="submission" date="2020-08" db="EMBL/GenBank/DDBJ databases">
        <title>Genomic Encyclopedia of Type Strains, Phase III (KMG-III): the genomes of soil and plant-associated and newly described type strains.</title>
        <authorList>
            <person name="Whitman W."/>
        </authorList>
    </citation>
    <scope>NUCLEOTIDE SEQUENCE [LARGE SCALE GENOMIC DNA]</scope>
    <source>
        <strain evidence="23 24">CECT 4462</strain>
    </source>
</reference>
<dbReference type="InterPro" id="IPR017941">
    <property type="entry name" value="Rieske_2Fe-2S"/>
</dbReference>
<evidence type="ECO:0000256" key="16">
    <source>
        <dbReference type="ARBA" id="ARBA00023014"/>
    </source>
</evidence>
<keyword evidence="16" id="KW-0411">Iron-sulfur</keyword>
<evidence type="ECO:0000256" key="18">
    <source>
        <dbReference type="ARBA" id="ARBA00023157"/>
    </source>
</evidence>
<dbReference type="InterPro" id="IPR006317">
    <property type="entry name" value="Ubiquinol_cyt_c_Rdtase_Fe-S-su"/>
</dbReference>
<dbReference type="InterPro" id="IPR006311">
    <property type="entry name" value="TAT_signal"/>
</dbReference>
<dbReference type="PANTHER" id="PTHR10134">
    <property type="entry name" value="CYTOCHROME B-C1 COMPLEX SUBUNIT RIESKE, MITOCHONDRIAL"/>
    <property type="match status" value="1"/>
</dbReference>
<evidence type="ECO:0000256" key="11">
    <source>
        <dbReference type="ARBA" id="ARBA00022723"/>
    </source>
</evidence>
<dbReference type="Pfam" id="PF00355">
    <property type="entry name" value="Rieske"/>
    <property type="match status" value="1"/>
</dbReference>
<evidence type="ECO:0000256" key="14">
    <source>
        <dbReference type="ARBA" id="ARBA00022989"/>
    </source>
</evidence>
<comment type="cofactor">
    <cofactor evidence="20">
        <name>[2Fe-2S] cluster</name>
        <dbReference type="ChEBI" id="CHEBI:190135"/>
    </cofactor>
    <text evidence="20">Binds 1 [2Fe-2S] cluster per subunit.</text>
</comment>
<keyword evidence="9 20" id="KW-0812">Transmembrane</keyword>
<dbReference type="InterPro" id="IPR014349">
    <property type="entry name" value="Rieske_Fe-S_prot"/>
</dbReference>
<evidence type="ECO:0000256" key="10">
    <source>
        <dbReference type="ARBA" id="ARBA00022714"/>
    </source>
</evidence>
<dbReference type="Proteomes" id="UP000549250">
    <property type="component" value="Unassembled WGS sequence"/>
</dbReference>
<evidence type="ECO:0000256" key="15">
    <source>
        <dbReference type="ARBA" id="ARBA00023004"/>
    </source>
</evidence>
<dbReference type="InterPro" id="IPR036922">
    <property type="entry name" value="Rieske_2Fe-2S_sf"/>
</dbReference>
<keyword evidence="8" id="KW-1003">Cell membrane</keyword>
<evidence type="ECO:0000256" key="1">
    <source>
        <dbReference type="ARBA" id="ARBA00002444"/>
    </source>
</evidence>
<dbReference type="SUPFAM" id="SSF50022">
    <property type="entry name" value="ISP domain"/>
    <property type="match status" value="1"/>
</dbReference>
<name>A0A839T6D9_AZOMA</name>
<protein>
    <recommendedName>
        <fullName evidence="6 20">Ubiquinol-cytochrome c reductase iron-sulfur subunit</fullName>
        <ecNumber evidence="5 20">7.1.1.8</ecNumber>
    </recommendedName>
</protein>
<dbReference type="InterPro" id="IPR019470">
    <property type="entry name" value="Ubiq_cytC_Rdtase_Fe-S_su_TAT"/>
</dbReference>
<keyword evidence="24" id="KW-1185">Reference proteome</keyword>
<keyword evidence="11" id="KW-0479">Metal-binding</keyword>
<comment type="function">
    <text evidence="1">Component of the ubiquinol-cytochrome c reductase complex (complex III or cytochrome b-c1 complex), which is a respiratory chain that generates an electrochemical potential coupled to ATP synthesis.</text>
</comment>
<dbReference type="InterPro" id="IPR005805">
    <property type="entry name" value="Rieske_Fe-S_prot_C"/>
</dbReference>
<comment type="caution">
    <text evidence="23">The sequence shown here is derived from an EMBL/GenBank/DDBJ whole genome shotgun (WGS) entry which is preliminary data.</text>
</comment>
<dbReference type="Gene3D" id="1.20.5.510">
    <property type="entry name" value="Single helix bin"/>
    <property type="match status" value="1"/>
</dbReference>
<evidence type="ECO:0000256" key="4">
    <source>
        <dbReference type="ARBA" id="ARBA00011649"/>
    </source>
</evidence>
<accession>A0A839T6D9</accession>
<evidence type="ECO:0000256" key="9">
    <source>
        <dbReference type="ARBA" id="ARBA00022692"/>
    </source>
</evidence>
<dbReference type="AlphaFoldDB" id="A0A839T6D9"/>
<comment type="similarity">
    <text evidence="3">Belongs to the Rieske iron-sulfur protein family.</text>
</comment>
<keyword evidence="13 20" id="KW-0249">Electron transport</keyword>
<comment type="catalytic activity">
    <reaction evidence="19 20">
        <text>a quinol + 2 Fe(III)-[cytochrome c](out) = a quinone + 2 Fe(II)-[cytochrome c](out) + 2 H(+)(out)</text>
        <dbReference type="Rhea" id="RHEA:11484"/>
        <dbReference type="Rhea" id="RHEA-COMP:10350"/>
        <dbReference type="Rhea" id="RHEA-COMP:14399"/>
        <dbReference type="ChEBI" id="CHEBI:15378"/>
        <dbReference type="ChEBI" id="CHEBI:24646"/>
        <dbReference type="ChEBI" id="CHEBI:29033"/>
        <dbReference type="ChEBI" id="CHEBI:29034"/>
        <dbReference type="ChEBI" id="CHEBI:132124"/>
        <dbReference type="EC" id="7.1.1.8"/>
    </reaction>
</comment>
<evidence type="ECO:0000256" key="6">
    <source>
        <dbReference type="ARBA" id="ARBA00019816"/>
    </source>
</evidence>
<dbReference type="EC" id="7.1.1.8" evidence="5 20"/>
<dbReference type="PROSITE" id="PS51318">
    <property type="entry name" value="TAT"/>
    <property type="match status" value="1"/>
</dbReference>